<dbReference type="EC" id="2.1.1.72" evidence="1"/>
<keyword evidence="3" id="KW-0808">Transferase</keyword>
<evidence type="ECO:0000256" key="1">
    <source>
        <dbReference type="ARBA" id="ARBA00011900"/>
    </source>
</evidence>
<dbReference type="GO" id="GO:0003677">
    <property type="term" value="F:DNA binding"/>
    <property type="evidence" value="ECO:0007669"/>
    <property type="project" value="InterPro"/>
</dbReference>
<dbReference type="Gene3D" id="3.40.50.150">
    <property type="entry name" value="Vaccinia Virus protein VP39"/>
    <property type="match status" value="1"/>
</dbReference>
<evidence type="ECO:0000313" key="8">
    <source>
        <dbReference type="EMBL" id="GAG62996.1"/>
    </source>
</evidence>
<dbReference type="GO" id="GO:0009307">
    <property type="term" value="P:DNA restriction-modification system"/>
    <property type="evidence" value="ECO:0007669"/>
    <property type="project" value="UniProtKB-KW"/>
</dbReference>
<feature type="domain" description="DNA methylase adenine-specific" evidence="7">
    <location>
        <begin position="20"/>
        <end position="87"/>
    </location>
</feature>
<evidence type="ECO:0000256" key="2">
    <source>
        <dbReference type="ARBA" id="ARBA00022603"/>
    </source>
</evidence>
<dbReference type="InterPro" id="IPR029063">
    <property type="entry name" value="SAM-dependent_MTases_sf"/>
</dbReference>
<feature type="non-terminal residue" evidence="8">
    <location>
        <position position="1"/>
    </location>
</feature>
<reference evidence="8" key="1">
    <citation type="journal article" date="2014" name="Front. Microbiol.">
        <title>High frequency of phylogenetically diverse reductive dehalogenase-homologous genes in deep subseafloor sedimentary metagenomes.</title>
        <authorList>
            <person name="Kawai M."/>
            <person name="Futagami T."/>
            <person name="Toyoda A."/>
            <person name="Takaki Y."/>
            <person name="Nishi S."/>
            <person name="Hori S."/>
            <person name="Arai W."/>
            <person name="Tsubouchi T."/>
            <person name="Morono Y."/>
            <person name="Uchiyama I."/>
            <person name="Ito T."/>
            <person name="Fujiyama A."/>
            <person name="Inagaki F."/>
            <person name="Takami H."/>
        </authorList>
    </citation>
    <scope>NUCLEOTIDE SEQUENCE</scope>
    <source>
        <strain evidence="8">Expedition CK06-06</strain>
    </source>
</reference>
<protein>
    <recommendedName>
        <fullName evidence="1">site-specific DNA-methyltransferase (adenine-specific)</fullName>
        <ecNumber evidence="1">2.1.1.72</ecNumber>
    </recommendedName>
</protein>
<dbReference type="PANTHER" id="PTHR42933:SF3">
    <property type="entry name" value="TYPE I RESTRICTION ENZYME MJAVIII METHYLASE SUBUNIT"/>
    <property type="match status" value="1"/>
</dbReference>
<proteinExistence type="predicted"/>
<dbReference type="SUPFAM" id="SSF53335">
    <property type="entry name" value="S-adenosyl-L-methionine-dependent methyltransferases"/>
    <property type="match status" value="1"/>
</dbReference>
<dbReference type="PANTHER" id="PTHR42933">
    <property type="entry name" value="SLR6095 PROTEIN"/>
    <property type="match status" value="1"/>
</dbReference>
<dbReference type="EMBL" id="BART01003881">
    <property type="protein sequence ID" value="GAG62996.1"/>
    <property type="molecule type" value="Genomic_DNA"/>
</dbReference>
<accession>X1AT29</accession>
<keyword evidence="5" id="KW-0680">Restriction system</keyword>
<gene>
    <name evidence="8" type="ORF">S01H4_10253</name>
</gene>
<organism evidence="8">
    <name type="scientific">marine sediment metagenome</name>
    <dbReference type="NCBI Taxonomy" id="412755"/>
    <lineage>
        <taxon>unclassified sequences</taxon>
        <taxon>metagenomes</taxon>
        <taxon>ecological metagenomes</taxon>
    </lineage>
</organism>
<name>X1AT29_9ZZZZ</name>
<dbReference type="GO" id="GO:0032259">
    <property type="term" value="P:methylation"/>
    <property type="evidence" value="ECO:0007669"/>
    <property type="project" value="UniProtKB-KW"/>
</dbReference>
<dbReference type="GO" id="GO:0009007">
    <property type="term" value="F:site-specific DNA-methyltransferase (adenine-specific) activity"/>
    <property type="evidence" value="ECO:0007669"/>
    <property type="project" value="UniProtKB-EC"/>
</dbReference>
<comment type="catalytic activity">
    <reaction evidence="6">
        <text>a 2'-deoxyadenosine in DNA + S-adenosyl-L-methionine = an N(6)-methyl-2'-deoxyadenosine in DNA + S-adenosyl-L-homocysteine + H(+)</text>
        <dbReference type="Rhea" id="RHEA:15197"/>
        <dbReference type="Rhea" id="RHEA-COMP:12418"/>
        <dbReference type="Rhea" id="RHEA-COMP:12419"/>
        <dbReference type="ChEBI" id="CHEBI:15378"/>
        <dbReference type="ChEBI" id="CHEBI:57856"/>
        <dbReference type="ChEBI" id="CHEBI:59789"/>
        <dbReference type="ChEBI" id="CHEBI:90615"/>
        <dbReference type="ChEBI" id="CHEBI:90616"/>
        <dbReference type="EC" id="2.1.1.72"/>
    </reaction>
</comment>
<keyword evidence="2" id="KW-0489">Methyltransferase</keyword>
<dbReference type="InterPro" id="IPR051537">
    <property type="entry name" value="DNA_Adenine_Mtase"/>
</dbReference>
<dbReference type="Pfam" id="PF02384">
    <property type="entry name" value="N6_Mtase"/>
    <property type="match status" value="1"/>
</dbReference>
<keyword evidence="4" id="KW-0949">S-adenosyl-L-methionine</keyword>
<evidence type="ECO:0000259" key="7">
    <source>
        <dbReference type="Pfam" id="PF02384"/>
    </source>
</evidence>
<dbReference type="AlphaFoldDB" id="X1AT29"/>
<dbReference type="InterPro" id="IPR003356">
    <property type="entry name" value="DNA_methylase_A-5"/>
</dbReference>
<dbReference type="GO" id="GO:0008170">
    <property type="term" value="F:N-methyltransferase activity"/>
    <property type="evidence" value="ECO:0007669"/>
    <property type="project" value="InterPro"/>
</dbReference>
<evidence type="ECO:0000256" key="6">
    <source>
        <dbReference type="ARBA" id="ARBA00047942"/>
    </source>
</evidence>
<dbReference type="PRINTS" id="PR00507">
    <property type="entry name" value="N12N6MTFRASE"/>
</dbReference>
<evidence type="ECO:0000256" key="5">
    <source>
        <dbReference type="ARBA" id="ARBA00022747"/>
    </source>
</evidence>
<evidence type="ECO:0000256" key="3">
    <source>
        <dbReference type="ARBA" id="ARBA00022679"/>
    </source>
</evidence>
<sequence>HNLKDVILLINSIDFNDAEDTHVVSQVYEDLLLRMGKEGGIAGEFYTPRPIVKLMVKIVDPKVGETVFDPFSGSCGFLVESYKHIMEKCD</sequence>
<evidence type="ECO:0000256" key="4">
    <source>
        <dbReference type="ARBA" id="ARBA00022691"/>
    </source>
</evidence>
<comment type="caution">
    <text evidence="8">The sequence shown here is derived from an EMBL/GenBank/DDBJ whole genome shotgun (WGS) entry which is preliminary data.</text>
</comment>